<name>A0AAV1D9W1_OLDCO</name>
<feature type="domain" description="DDE Tnp4" evidence="8">
    <location>
        <begin position="102"/>
        <end position="265"/>
    </location>
</feature>
<dbReference type="EMBL" id="OX459121">
    <property type="protein sequence ID" value="CAI9104650.1"/>
    <property type="molecule type" value="Genomic_DNA"/>
</dbReference>
<dbReference type="InterPro" id="IPR027806">
    <property type="entry name" value="HARBI1_dom"/>
</dbReference>
<dbReference type="PANTHER" id="PTHR22930">
    <property type="match status" value="1"/>
</dbReference>
<proteinExistence type="inferred from homology"/>
<evidence type="ECO:0000256" key="5">
    <source>
        <dbReference type="ARBA" id="ARBA00022723"/>
    </source>
</evidence>
<dbReference type="GO" id="GO:0046872">
    <property type="term" value="F:metal ion binding"/>
    <property type="evidence" value="ECO:0007669"/>
    <property type="project" value="UniProtKB-KW"/>
</dbReference>
<keyword evidence="6" id="KW-0378">Hydrolase</keyword>
<dbReference type="AlphaFoldDB" id="A0AAV1D9W1"/>
<dbReference type="GO" id="GO:0004518">
    <property type="term" value="F:nuclease activity"/>
    <property type="evidence" value="ECO:0007669"/>
    <property type="project" value="UniProtKB-KW"/>
</dbReference>
<dbReference type="Pfam" id="PF13359">
    <property type="entry name" value="DDE_Tnp_4"/>
    <property type="match status" value="1"/>
</dbReference>
<evidence type="ECO:0000259" key="8">
    <source>
        <dbReference type="Pfam" id="PF13359"/>
    </source>
</evidence>
<evidence type="ECO:0000313" key="10">
    <source>
        <dbReference type="EMBL" id="CAI9104650.1"/>
    </source>
</evidence>
<evidence type="ECO:0000256" key="1">
    <source>
        <dbReference type="ARBA" id="ARBA00001968"/>
    </source>
</evidence>
<sequence length="329" mass="37897">MDRRTFGILCELLRDVGGLKNTKNASIEEIVAQFVYTLVHHEKNRTIGTTFYRSGETVSRHFHLCLKTVLQLSDILLKKLEPIPDDCQDERWKPFKGCLGALDGTFIAVTPPSKEKGRYCTRKGSTATKLLGVCCPNMQFIYVLSGWEGSAHDGRVLRDAIHRPNGLKVPLFNIKGNYYLVDAGYCNAEGFLSPFRGQRYHLKEFDNHRPETAEEYFNMKHSKARNVIKRCFGLLKGRWKILASPSFFEIRTQVRIITACCLLHNLIRRYMSYDPQELIPNEEESEDEESQDEDEVEYITTIQPSDKWASFRNNLASGMFNNRRQRANA</sequence>
<keyword evidence="7" id="KW-0539">Nucleus</keyword>
<evidence type="ECO:0000313" key="11">
    <source>
        <dbReference type="Proteomes" id="UP001161247"/>
    </source>
</evidence>
<evidence type="ECO:0000259" key="9">
    <source>
        <dbReference type="Pfam" id="PF26138"/>
    </source>
</evidence>
<dbReference type="Pfam" id="PF26138">
    <property type="entry name" value="DUF8040"/>
    <property type="match status" value="1"/>
</dbReference>
<evidence type="ECO:0000256" key="6">
    <source>
        <dbReference type="ARBA" id="ARBA00022801"/>
    </source>
</evidence>
<comment type="subcellular location">
    <subcellularLocation>
        <location evidence="2">Nucleus</location>
    </subcellularLocation>
</comment>
<evidence type="ECO:0000256" key="7">
    <source>
        <dbReference type="ARBA" id="ARBA00023242"/>
    </source>
</evidence>
<dbReference type="InterPro" id="IPR058353">
    <property type="entry name" value="DUF8040"/>
</dbReference>
<gene>
    <name evidence="10" type="ORF">OLC1_LOCUS13538</name>
</gene>
<dbReference type="GO" id="GO:0016787">
    <property type="term" value="F:hydrolase activity"/>
    <property type="evidence" value="ECO:0007669"/>
    <property type="project" value="UniProtKB-KW"/>
</dbReference>
<dbReference type="Proteomes" id="UP001161247">
    <property type="component" value="Chromosome 4"/>
</dbReference>
<dbReference type="InterPro" id="IPR045249">
    <property type="entry name" value="HARBI1-like"/>
</dbReference>
<keyword evidence="4" id="KW-0540">Nuclease</keyword>
<dbReference type="PANTHER" id="PTHR22930:SF293">
    <property type="entry name" value="PROTEIN ALP1-LIKE"/>
    <property type="match status" value="1"/>
</dbReference>
<reference evidence="10" key="1">
    <citation type="submission" date="2023-03" db="EMBL/GenBank/DDBJ databases">
        <authorList>
            <person name="Julca I."/>
        </authorList>
    </citation>
    <scope>NUCLEOTIDE SEQUENCE</scope>
</reference>
<organism evidence="10 11">
    <name type="scientific">Oldenlandia corymbosa var. corymbosa</name>
    <dbReference type="NCBI Taxonomy" id="529605"/>
    <lineage>
        <taxon>Eukaryota</taxon>
        <taxon>Viridiplantae</taxon>
        <taxon>Streptophyta</taxon>
        <taxon>Embryophyta</taxon>
        <taxon>Tracheophyta</taxon>
        <taxon>Spermatophyta</taxon>
        <taxon>Magnoliopsida</taxon>
        <taxon>eudicotyledons</taxon>
        <taxon>Gunneridae</taxon>
        <taxon>Pentapetalae</taxon>
        <taxon>asterids</taxon>
        <taxon>lamiids</taxon>
        <taxon>Gentianales</taxon>
        <taxon>Rubiaceae</taxon>
        <taxon>Rubioideae</taxon>
        <taxon>Spermacoceae</taxon>
        <taxon>Hedyotis-Oldenlandia complex</taxon>
        <taxon>Oldenlandia</taxon>
    </lineage>
</organism>
<comment type="similarity">
    <text evidence="3">Belongs to the HARBI1 family.</text>
</comment>
<evidence type="ECO:0000256" key="4">
    <source>
        <dbReference type="ARBA" id="ARBA00022722"/>
    </source>
</evidence>
<keyword evidence="5" id="KW-0479">Metal-binding</keyword>
<evidence type="ECO:0000256" key="3">
    <source>
        <dbReference type="ARBA" id="ARBA00006958"/>
    </source>
</evidence>
<dbReference type="GO" id="GO:0005634">
    <property type="term" value="C:nucleus"/>
    <property type="evidence" value="ECO:0007669"/>
    <property type="project" value="UniProtKB-SubCell"/>
</dbReference>
<comment type="cofactor">
    <cofactor evidence="1">
        <name>a divalent metal cation</name>
        <dbReference type="ChEBI" id="CHEBI:60240"/>
    </cofactor>
</comment>
<keyword evidence="11" id="KW-1185">Reference proteome</keyword>
<accession>A0AAV1D9W1</accession>
<protein>
    <submittedName>
        <fullName evidence="10">OLC1v1003367C1</fullName>
    </submittedName>
</protein>
<feature type="domain" description="DUF8040" evidence="9">
    <location>
        <begin position="1"/>
        <end position="70"/>
    </location>
</feature>
<evidence type="ECO:0000256" key="2">
    <source>
        <dbReference type="ARBA" id="ARBA00004123"/>
    </source>
</evidence>